<protein>
    <recommendedName>
        <fullName evidence="4">DUF2512 family protein</fullName>
    </recommendedName>
</protein>
<organism evidence="2 3">
    <name type="scientific">Natranaerobius thermophilus (strain ATCC BAA-1301 / DSM 18059 / JW/NM-WN-LF)</name>
    <dbReference type="NCBI Taxonomy" id="457570"/>
    <lineage>
        <taxon>Bacteria</taxon>
        <taxon>Bacillati</taxon>
        <taxon>Bacillota</taxon>
        <taxon>Clostridia</taxon>
        <taxon>Natranaerobiales</taxon>
        <taxon>Natranaerobiaceae</taxon>
        <taxon>Natranaerobius</taxon>
    </lineage>
</organism>
<dbReference type="Proteomes" id="UP000001683">
    <property type="component" value="Chromosome"/>
</dbReference>
<keyword evidence="3" id="KW-1185">Reference proteome</keyword>
<keyword evidence="1" id="KW-0472">Membrane</keyword>
<evidence type="ECO:0000313" key="3">
    <source>
        <dbReference type="Proteomes" id="UP000001683"/>
    </source>
</evidence>
<accession>B2A616</accession>
<feature type="transmembrane region" description="Helical" evidence="1">
    <location>
        <begin position="60"/>
        <end position="80"/>
    </location>
</feature>
<dbReference type="KEGG" id="nth:Nther_1861"/>
<feature type="transmembrane region" description="Helical" evidence="1">
    <location>
        <begin position="31"/>
        <end position="48"/>
    </location>
</feature>
<reference evidence="2 3" key="2">
    <citation type="journal article" date="2011" name="J. Bacteriol.">
        <title>Complete genome sequence of the anaerobic, halophilic alkalithermophile Natranaerobius thermophilus JW/NM-WN-LF.</title>
        <authorList>
            <person name="Zhao B."/>
            <person name="Mesbah N.M."/>
            <person name="Dalin E."/>
            <person name="Goodwin L."/>
            <person name="Nolan M."/>
            <person name="Pitluck S."/>
            <person name="Chertkov O."/>
            <person name="Brettin T.S."/>
            <person name="Han J."/>
            <person name="Larimer F.W."/>
            <person name="Land M.L."/>
            <person name="Hauser L."/>
            <person name="Kyrpides N."/>
            <person name="Wiegel J."/>
        </authorList>
    </citation>
    <scope>NUCLEOTIDE SEQUENCE [LARGE SCALE GENOMIC DNA]</scope>
    <source>
        <strain evidence="3">ATCC BAA-1301 / DSM 18059 / JW/NM-WN-LF</strain>
    </source>
</reference>
<evidence type="ECO:0008006" key="4">
    <source>
        <dbReference type="Google" id="ProtNLM"/>
    </source>
</evidence>
<keyword evidence="1" id="KW-0812">Transmembrane</keyword>
<evidence type="ECO:0000313" key="2">
    <source>
        <dbReference type="EMBL" id="ACB85433.1"/>
    </source>
</evidence>
<name>B2A616_NATTJ</name>
<dbReference type="InterPro" id="IPR019649">
    <property type="entry name" value="DUF2512"/>
</dbReference>
<evidence type="ECO:0000256" key="1">
    <source>
        <dbReference type="SAM" id="Phobius"/>
    </source>
</evidence>
<keyword evidence="1" id="KW-1133">Transmembrane helix</keyword>
<feature type="transmembrane region" description="Helical" evidence="1">
    <location>
        <begin position="86"/>
        <end position="104"/>
    </location>
</feature>
<dbReference type="Pfam" id="PF10710">
    <property type="entry name" value="DUF2512"/>
    <property type="match status" value="1"/>
</dbReference>
<dbReference type="eggNOG" id="ENOG50335W1">
    <property type="taxonomic scope" value="Bacteria"/>
</dbReference>
<dbReference type="InParanoid" id="B2A616"/>
<proteinExistence type="predicted"/>
<feature type="transmembrane region" description="Helical" evidence="1">
    <location>
        <begin position="7"/>
        <end position="25"/>
    </location>
</feature>
<dbReference type="HOGENOM" id="CLU_128610_0_1_9"/>
<dbReference type="RefSeq" id="WP_012448298.1">
    <property type="nucleotide sequence ID" value="NC_010718.1"/>
</dbReference>
<dbReference type="OrthoDB" id="2111682at2"/>
<sequence length="119" mass="12800">MNDTLSALVIKFLMTFIVASVAFIGLDGNPWGWVFGFAILATALNYVVGDLYILPEYGNIYASVGDGVLGLVAAYVVSLVTVFQTTIGSLILFGILVAVGEYFFHKVIVKDEDVSPNTK</sequence>
<dbReference type="AlphaFoldDB" id="B2A616"/>
<dbReference type="EMBL" id="CP001034">
    <property type="protein sequence ID" value="ACB85433.1"/>
    <property type="molecule type" value="Genomic_DNA"/>
</dbReference>
<gene>
    <name evidence="2" type="ordered locus">Nther_1861</name>
</gene>
<dbReference type="FunCoup" id="B2A616">
    <property type="interactions" value="50"/>
</dbReference>
<reference evidence="2 3" key="1">
    <citation type="submission" date="2008-04" db="EMBL/GenBank/DDBJ databases">
        <title>Complete sequence of chromosome of Natranaerobius thermophilus JW/NM-WN-LF.</title>
        <authorList>
            <consortium name="US DOE Joint Genome Institute"/>
            <person name="Copeland A."/>
            <person name="Lucas S."/>
            <person name="Lapidus A."/>
            <person name="Glavina del Rio T."/>
            <person name="Dalin E."/>
            <person name="Tice H."/>
            <person name="Bruce D."/>
            <person name="Goodwin L."/>
            <person name="Pitluck S."/>
            <person name="Chertkov O."/>
            <person name="Brettin T."/>
            <person name="Detter J.C."/>
            <person name="Han C."/>
            <person name="Kuske C.R."/>
            <person name="Schmutz J."/>
            <person name="Larimer F."/>
            <person name="Land M."/>
            <person name="Hauser L."/>
            <person name="Kyrpides N."/>
            <person name="Lykidis A."/>
            <person name="Mesbah N.M."/>
            <person name="Wiegel J."/>
        </authorList>
    </citation>
    <scope>NUCLEOTIDE SEQUENCE [LARGE SCALE GENOMIC DNA]</scope>
    <source>
        <strain evidence="3">ATCC BAA-1301 / DSM 18059 / JW/NM-WN-LF</strain>
    </source>
</reference>